<proteinExistence type="predicted"/>
<sequence>MPRPYAFTMGRFNRPGSRFIHFLPFALHRVPHRVTSSRHRTLPSHPSRPRGCGSLPLPHPRVYDPFPIHPSLHPSAPVSLTKHSHASTFPLLPVALSVLCRATLIPSASPPQNTTVCN</sequence>
<dbReference type="EMBL" id="JAGPNK010000005">
    <property type="protein sequence ID" value="KAH7320961.1"/>
    <property type="molecule type" value="Genomic_DNA"/>
</dbReference>
<evidence type="ECO:0000313" key="2">
    <source>
        <dbReference type="Proteomes" id="UP000813444"/>
    </source>
</evidence>
<gene>
    <name evidence="1" type="ORF">B0I35DRAFT_203557</name>
</gene>
<name>A0A8K0WTA2_9HYPO</name>
<protein>
    <submittedName>
        <fullName evidence="1">Uncharacterized protein</fullName>
    </submittedName>
</protein>
<accession>A0A8K0WTA2</accession>
<dbReference type="Proteomes" id="UP000813444">
    <property type="component" value="Unassembled WGS sequence"/>
</dbReference>
<organism evidence="1 2">
    <name type="scientific">Stachybotrys elegans</name>
    <dbReference type="NCBI Taxonomy" id="80388"/>
    <lineage>
        <taxon>Eukaryota</taxon>
        <taxon>Fungi</taxon>
        <taxon>Dikarya</taxon>
        <taxon>Ascomycota</taxon>
        <taxon>Pezizomycotina</taxon>
        <taxon>Sordariomycetes</taxon>
        <taxon>Hypocreomycetidae</taxon>
        <taxon>Hypocreales</taxon>
        <taxon>Stachybotryaceae</taxon>
        <taxon>Stachybotrys</taxon>
    </lineage>
</organism>
<keyword evidence="2" id="KW-1185">Reference proteome</keyword>
<reference evidence="1" key="1">
    <citation type="journal article" date="2021" name="Nat. Commun.">
        <title>Genetic determinants of endophytism in the Arabidopsis root mycobiome.</title>
        <authorList>
            <person name="Mesny F."/>
            <person name="Miyauchi S."/>
            <person name="Thiergart T."/>
            <person name="Pickel B."/>
            <person name="Atanasova L."/>
            <person name="Karlsson M."/>
            <person name="Huettel B."/>
            <person name="Barry K.W."/>
            <person name="Haridas S."/>
            <person name="Chen C."/>
            <person name="Bauer D."/>
            <person name="Andreopoulos W."/>
            <person name="Pangilinan J."/>
            <person name="LaButti K."/>
            <person name="Riley R."/>
            <person name="Lipzen A."/>
            <person name="Clum A."/>
            <person name="Drula E."/>
            <person name="Henrissat B."/>
            <person name="Kohler A."/>
            <person name="Grigoriev I.V."/>
            <person name="Martin F.M."/>
            <person name="Hacquard S."/>
        </authorList>
    </citation>
    <scope>NUCLEOTIDE SEQUENCE</scope>
    <source>
        <strain evidence="1">MPI-CAGE-CH-0235</strain>
    </source>
</reference>
<comment type="caution">
    <text evidence="1">The sequence shown here is derived from an EMBL/GenBank/DDBJ whole genome shotgun (WGS) entry which is preliminary data.</text>
</comment>
<dbReference type="AlphaFoldDB" id="A0A8K0WTA2"/>
<evidence type="ECO:0000313" key="1">
    <source>
        <dbReference type="EMBL" id="KAH7320961.1"/>
    </source>
</evidence>